<dbReference type="PANTHER" id="PTHR11545:SF2">
    <property type="entry name" value="LARGE RIBOSOMAL SUBUNIT PROTEIN UL13M"/>
    <property type="match status" value="1"/>
</dbReference>
<dbReference type="GO" id="GO:0006412">
    <property type="term" value="P:translation"/>
    <property type="evidence" value="ECO:0007669"/>
    <property type="project" value="UniProtKB-UniRule"/>
</dbReference>
<organism evidence="5 6">
    <name type="scientific">Candidatus Wirthbacteria bacterium CG2_30_54_11</name>
    <dbReference type="NCBI Taxonomy" id="1817892"/>
    <lineage>
        <taxon>Bacteria</taxon>
        <taxon>Candidatus Wirthbacteria</taxon>
    </lineage>
</organism>
<dbReference type="Gene3D" id="3.90.1180.10">
    <property type="entry name" value="Ribosomal protein L13"/>
    <property type="match status" value="1"/>
</dbReference>
<dbReference type="GO" id="GO:0017148">
    <property type="term" value="P:negative regulation of translation"/>
    <property type="evidence" value="ECO:0007669"/>
    <property type="project" value="TreeGrafter"/>
</dbReference>
<dbReference type="GO" id="GO:0003735">
    <property type="term" value="F:structural constituent of ribosome"/>
    <property type="evidence" value="ECO:0007669"/>
    <property type="project" value="InterPro"/>
</dbReference>
<comment type="subunit">
    <text evidence="4">Part of the 50S ribosomal subunit.</text>
</comment>
<dbReference type="GO" id="GO:0022625">
    <property type="term" value="C:cytosolic large ribosomal subunit"/>
    <property type="evidence" value="ECO:0007669"/>
    <property type="project" value="TreeGrafter"/>
</dbReference>
<dbReference type="InterPro" id="IPR036899">
    <property type="entry name" value="Ribosomal_uL13_sf"/>
</dbReference>
<dbReference type="CDD" id="cd00392">
    <property type="entry name" value="Ribosomal_L13"/>
    <property type="match status" value="1"/>
</dbReference>
<dbReference type="STRING" id="1817892.AUK40_00870"/>
<dbReference type="AlphaFoldDB" id="A0A1J5IPS4"/>
<dbReference type="Proteomes" id="UP000183245">
    <property type="component" value="Unassembled WGS sequence"/>
</dbReference>
<evidence type="ECO:0000313" key="6">
    <source>
        <dbReference type="Proteomes" id="UP000183245"/>
    </source>
</evidence>
<dbReference type="PANTHER" id="PTHR11545">
    <property type="entry name" value="RIBOSOMAL PROTEIN L13"/>
    <property type="match status" value="1"/>
</dbReference>
<protein>
    <recommendedName>
        <fullName evidence="4">Large ribosomal subunit protein uL13</fullName>
    </recommendedName>
</protein>
<dbReference type="Pfam" id="PF00572">
    <property type="entry name" value="Ribosomal_L13"/>
    <property type="match status" value="1"/>
</dbReference>
<comment type="function">
    <text evidence="4">This protein is one of the early assembly proteins of the 50S ribosomal subunit, although it is not seen to bind rRNA by itself. It is important during the early stages of 50S assembly.</text>
</comment>
<dbReference type="InterPro" id="IPR005822">
    <property type="entry name" value="Ribosomal_uL13"/>
</dbReference>
<reference evidence="5 6" key="1">
    <citation type="journal article" date="2016" name="Environ. Microbiol.">
        <title>Genomic resolution of a cold subsurface aquifer community provides metabolic insights for novel microbes adapted to high CO concentrations.</title>
        <authorList>
            <person name="Probst A.J."/>
            <person name="Castelle C.J."/>
            <person name="Singh A."/>
            <person name="Brown C.T."/>
            <person name="Anantharaman K."/>
            <person name="Sharon I."/>
            <person name="Hug L.A."/>
            <person name="Burstein D."/>
            <person name="Emerson J.B."/>
            <person name="Thomas B.C."/>
            <person name="Banfield J.F."/>
        </authorList>
    </citation>
    <scope>NUCLEOTIDE SEQUENCE [LARGE SCALE GENOMIC DNA]</scope>
    <source>
        <strain evidence="5">CG2_30_54_11</strain>
    </source>
</reference>
<dbReference type="InterPro" id="IPR005823">
    <property type="entry name" value="Ribosomal_uL13_bac-type"/>
</dbReference>
<dbReference type="NCBIfam" id="TIGR01066">
    <property type="entry name" value="rplM_bact"/>
    <property type="match status" value="1"/>
</dbReference>
<proteinExistence type="inferred from homology"/>
<accession>A0A1J5IPS4</accession>
<comment type="caution">
    <text evidence="5">The sequence shown here is derived from an EMBL/GenBank/DDBJ whole genome shotgun (WGS) entry which is preliminary data.</text>
</comment>
<keyword evidence="3 4" id="KW-0687">Ribonucleoprotein</keyword>
<evidence type="ECO:0000256" key="3">
    <source>
        <dbReference type="ARBA" id="ARBA00023274"/>
    </source>
</evidence>
<comment type="similarity">
    <text evidence="1 4">Belongs to the universal ribosomal protein uL13 family.</text>
</comment>
<evidence type="ECO:0000313" key="5">
    <source>
        <dbReference type="EMBL" id="OIP99173.1"/>
    </source>
</evidence>
<evidence type="ECO:0000256" key="2">
    <source>
        <dbReference type="ARBA" id="ARBA00022980"/>
    </source>
</evidence>
<evidence type="ECO:0000256" key="1">
    <source>
        <dbReference type="ARBA" id="ARBA00006227"/>
    </source>
</evidence>
<dbReference type="GO" id="GO:0003729">
    <property type="term" value="F:mRNA binding"/>
    <property type="evidence" value="ECO:0007669"/>
    <property type="project" value="TreeGrafter"/>
</dbReference>
<dbReference type="EMBL" id="MNZT01000016">
    <property type="protein sequence ID" value="OIP99173.1"/>
    <property type="molecule type" value="Genomic_DNA"/>
</dbReference>
<keyword evidence="2 4" id="KW-0689">Ribosomal protein</keyword>
<name>A0A1J5IPS4_9BACT</name>
<gene>
    <name evidence="4" type="primary">rplM</name>
    <name evidence="5" type="ORF">AUK40_00870</name>
</gene>
<dbReference type="SUPFAM" id="SSF52161">
    <property type="entry name" value="Ribosomal protein L13"/>
    <property type="match status" value="1"/>
</dbReference>
<sequence>MYKTRVTTPTDIIRVWYLVDATDVSLGRIASKVAQTLRGKGKGNFSYNVDGGDFVVVINSDKMKITGDKLVQKKYYHHTGYMGHLRSLTLQQVMERDSTQAIMSAVKGMLPRTKQAAHMLKRLKVFKGQEHTFNHITFA</sequence>
<dbReference type="PIRSF" id="PIRSF002181">
    <property type="entry name" value="Ribosomal_L13"/>
    <property type="match status" value="1"/>
</dbReference>
<dbReference type="HAMAP" id="MF_01366">
    <property type="entry name" value="Ribosomal_uL13"/>
    <property type="match status" value="1"/>
</dbReference>
<evidence type="ECO:0000256" key="4">
    <source>
        <dbReference type="HAMAP-Rule" id="MF_01366"/>
    </source>
</evidence>